<dbReference type="Gene3D" id="1.10.357.10">
    <property type="entry name" value="Tetracycline Repressor, domain 2"/>
    <property type="match status" value="1"/>
</dbReference>
<dbReference type="InterPro" id="IPR050109">
    <property type="entry name" value="HTH-type_TetR-like_transc_reg"/>
</dbReference>
<dbReference type="PANTHER" id="PTHR30328">
    <property type="entry name" value="TRANSCRIPTIONAL REPRESSOR"/>
    <property type="match status" value="1"/>
</dbReference>
<dbReference type="EMBL" id="JAHVHU010000026">
    <property type="protein sequence ID" value="MBY5960210.1"/>
    <property type="molecule type" value="Genomic_DNA"/>
</dbReference>
<gene>
    <name evidence="4" type="ORF">KUV50_18800</name>
</gene>
<dbReference type="SUPFAM" id="SSF46689">
    <property type="entry name" value="Homeodomain-like"/>
    <property type="match status" value="1"/>
</dbReference>
<keyword evidence="1 2" id="KW-0238">DNA-binding</keyword>
<protein>
    <submittedName>
        <fullName evidence="4">TetR/AcrR family transcriptional regulator</fullName>
    </submittedName>
</protein>
<dbReference type="RefSeq" id="WP_222581758.1">
    <property type="nucleotide sequence ID" value="NZ_JAHVHU010000026.1"/>
</dbReference>
<comment type="caution">
    <text evidence="4">The sequence shown here is derived from an EMBL/GenBank/DDBJ whole genome shotgun (WGS) entry which is preliminary data.</text>
</comment>
<accession>A0A953LAQ5</accession>
<evidence type="ECO:0000256" key="1">
    <source>
        <dbReference type="ARBA" id="ARBA00023125"/>
    </source>
</evidence>
<reference evidence="4" key="1">
    <citation type="submission" date="2021-06" db="EMBL/GenBank/DDBJ databases">
        <title>44 bacteria genomes isolated from Dapeng, Shenzhen.</title>
        <authorList>
            <person name="Zheng W."/>
            <person name="Yu S."/>
            <person name="Huang Y."/>
        </authorList>
    </citation>
    <scope>NUCLEOTIDE SEQUENCE</scope>
    <source>
        <strain evidence="4">DP5N28-2</strain>
    </source>
</reference>
<dbReference type="PANTHER" id="PTHR30328:SF54">
    <property type="entry name" value="HTH-TYPE TRANSCRIPTIONAL REPRESSOR SCO4008"/>
    <property type="match status" value="1"/>
</dbReference>
<name>A0A953LAQ5_9BACT</name>
<feature type="domain" description="HTH tetR-type" evidence="3">
    <location>
        <begin position="7"/>
        <end position="67"/>
    </location>
</feature>
<dbReference type="SUPFAM" id="SSF48498">
    <property type="entry name" value="Tetracyclin repressor-like, C-terminal domain"/>
    <property type="match status" value="1"/>
</dbReference>
<keyword evidence="5" id="KW-1185">Reference proteome</keyword>
<evidence type="ECO:0000256" key="2">
    <source>
        <dbReference type="PROSITE-ProRule" id="PRU00335"/>
    </source>
</evidence>
<dbReference type="InterPro" id="IPR036271">
    <property type="entry name" value="Tet_transcr_reg_TetR-rel_C_sf"/>
</dbReference>
<sequence length="222" mass="26180">MALTKREEKEIEILNSAEKTFSEHGYDNTKMEDIASQIGISKGLVYFYYSSKENLYMALTYRAMHKMNDAFYEVYHDQQNKSGLDSVITLVRAYMDFLDENPFYLELLLNYTRLVRSSTQKTNQLTDSMKNSIYFRKIKDIHNIPITIFQEEINRGQKDGSIKNTRSPNLMYMTMWSLIVGFSQIKSAAAQNNRMTMYHINLNEWRDYIIEIAYQTMIDDAH</sequence>
<dbReference type="InterPro" id="IPR001647">
    <property type="entry name" value="HTH_TetR"/>
</dbReference>
<evidence type="ECO:0000313" key="5">
    <source>
        <dbReference type="Proteomes" id="UP000753961"/>
    </source>
</evidence>
<dbReference type="Proteomes" id="UP000753961">
    <property type="component" value="Unassembled WGS sequence"/>
</dbReference>
<dbReference type="PRINTS" id="PR00455">
    <property type="entry name" value="HTHTETR"/>
</dbReference>
<feature type="DNA-binding region" description="H-T-H motif" evidence="2">
    <location>
        <begin position="30"/>
        <end position="49"/>
    </location>
</feature>
<dbReference type="AlphaFoldDB" id="A0A953LAQ5"/>
<dbReference type="GO" id="GO:0003677">
    <property type="term" value="F:DNA binding"/>
    <property type="evidence" value="ECO:0007669"/>
    <property type="project" value="UniProtKB-UniRule"/>
</dbReference>
<proteinExistence type="predicted"/>
<organism evidence="4 5">
    <name type="scientific">Membranihabitans marinus</name>
    <dbReference type="NCBI Taxonomy" id="1227546"/>
    <lineage>
        <taxon>Bacteria</taxon>
        <taxon>Pseudomonadati</taxon>
        <taxon>Bacteroidota</taxon>
        <taxon>Saprospiria</taxon>
        <taxon>Saprospirales</taxon>
        <taxon>Saprospiraceae</taxon>
        <taxon>Membranihabitans</taxon>
    </lineage>
</organism>
<dbReference type="PROSITE" id="PS50977">
    <property type="entry name" value="HTH_TETR_2"/>
    <property type="match status" value="1"/>
</dbReference>
<evidence type="ECO:0000259" key="3">
    <source>
        <dbReference type="PROSITE" id="PS50977"/>
    </source>
</evidence>
<dbReference type="InterPro" id="IPR009057">
    <property type="entry name" value="Homeodomain-like_sf"/>
</dbReference>
<evidence type="ECO:0000313" key="4">
    <source>
        <dbReference type="EMBL" id="MBY5960210.1"/>
    </source>
</evidence>
<dbReference type="Pfam" id="PF00440">
    <property type="entry name" value="TetR_N"/>
    <property type="match status" value="1"/>
</dbReference>